<sequence>MNVINHTLEIIERAGDIKKVGATGAYTKEFDEMQGQLDEIEQLLNNIDDVDIDAIEAELQVLRDNINKTENEKIEQIG</sequence>
<protein>
    <submittedName>
        <fullName evidence="2">Uncharacterized protein</fullName>
    </submittedName>
</protein>
<evidence type="ECO:0000256" key="1">
    <source>
        <dbReference type="SAM" id="Coils"/>
    </source>
</evidence>
<gene>
    <name evidence="2" type="ORF">NQ314_007923</name>
</gene>
<dbReference type="Proteomes" id="UP001162156">
    <property type="component" value="Unassembled WGS sequence"/>
</dbReference>
<dbReference type="EMBL" id="JANEYF010002177">
    <property type="protein sequence ID" value="KAJ8950384.1"/>
    <property type="molecule type" value="Genomic_DNA"/>
</dbReference>
<keyword evidence="3" id="KW-1185">Reference proteome</keyword>
<feature type="coiled-coil region" evidence="1">
    <location>
        <begin position="30"/>
        <end position="72"/>
    </location>
</feature>
<reference evidence="2" key="1">
    <citation type="journal article" date="2023" name="Insect Mol. Biol.">
        <title>Genome sequencing provides insights into the evolution of gene families encoding plant cell wall-degrading enzymes in longhorned beetles.</title>
        <authorList>
            <person name="Shin N.R."/>
            <person name="Okamura Y."/>
            <person name="Kirsch R."/>
            <person name="Pauchet Y."/>
        </authorList>
    </citation>
    <scope>NUCLEOTIDE SEQUENCE</scope>
    <source>
        <strain evidence="2">RBIC_L_NR</strain>
    </source>
</reference>
<evidence type="ECO:0000313" key="2">
    <source>
        <dbReference type="EMBL" id="KAJ8950384.1"/>
    </source>
</evidence>
<name>A0AAV8YIS1_9CUCU</name>
<comment type="caution">
    <text evidence="2">The sequence shown here is derived from an EMBL/GenBank/DDBJ whole genome shotgun (WGS) entry which is preliminary data.</text>
</comment>
<keyword evidence="1" id="KW-0175">Coiled coil</keyword>
<proteinExistence type="predicted"/>
<dbReference type="AlphaFoldDB" id="A0AAV8YIS1"/>
<organism evidence="2 3">
    <name type="scientific">Rhamnusium bicolor</name>
    <dbReference type="NCBI Taxonomy" id="1586634"/>
    <lineage>
        <taxon>Eukaryota</taxon>
        <taxon>Metazoa</taxon>
        <taxon>Ecdysozoa</taxon>
        <taxon>Arthropoda</taxon>
        <taxon>Hexapoda</taxon>
        <taxon>Insecta</taxon>
        <taxon>Pterygota</taxon>
        <taxon>Neoptera</taxon>
        <taxon>Endopterygota</taxon>
        <taxon>Coleoptera</taxon>
        <taxon>Polyphaga</taxon>
        <taxon>Cucujiformia</taxon>
        <taxon>Chrysomeloidea</taxon>
        <taxon>Cerambycidae</taxon>
        <taxon>Lepturinae</taxon>
        <taxon>Rhagiini</taxon>
        <taxon>Rhamnusium</taxon>
    </lineage>
</organism>
<evidence type="ECO:0000313" key="3">
    <source>
        <dbReference type="Proteomes" id="UP001162156"/>
    </source>
</evidence>
<accession>A0AAV8YIS1</accession>